<name>T0R872_SAPDV</name>
<proteinExistence type="predicted"/>
<dbReference type="AlphaFoldDB" id="T0R872"/>
<gene>
    <name evidence="1" type="ORF">SDRG_13959</name>
</gene>
<protein>
    <submittedName>
        <fullName evidence="1">Uncharacterized protein</fullName>
    </submittedName>
</protein>
<dbReference type="InterPro" id="IPR011990">
    <property type="entry name" value="TPR-like_helical_dom_sf"/>
</dbReference>
<dbReference type="PANTHER" id="PTHR46082">
    <property type="entry name" value="ATP/GTP-BINDING PROTEIN-RELATED"/>
    <property type="match status" value="1"/>
</dbReference>
<dbReference type="Proteomes" id="UP000030762">
    <property type="component" value="Unassembled WGS sequence"/>
</dbReference>
<dbReference type="OrthoDB" id="435799at2759"/>
<dbReference type="RefSeq" id="XP_008618282.1">
    <property type="nucleotide sequence ID" value="XM_008620060.1"/>
</dbReference>
<reference evidence="1 2" key="1">
    <citation type="submission" date="2012-04" db="EMBL/GenBank/DDBJ databases">
        <title>The Genome Sequence of Saprolegnia declina VS20.</title>
        <authorList>
            <consortium name="The Broad Institute Genome Sequencing Platform"/>
            <person name="Russ C."/>
            <person name="Nusbaum C."/>
            <person name="Tyler B."/>
            <person name="van West P."/>
            <person name="Dieguez-Uribeondo J."/>
            <person name="de Bruijn I."/>
            <person name="Tripathy S."/>
            <person name="Jiang R."/>
            <person name="Young S.K."/>
            <person name="Zeng Q."/>
            <person name="Gargeya S."/>
            <person name="Fitzgerald M."/>
            <person name="Haas B."/>
            <person name="Abouelleil A."/>
            <person name="Alvarado L."/>
            <person name="Arachchi H.M."/>
            <person name="Berlin A."/>
            <person name="Chapman S.B."/>
            <person name="Goldberg J."/>
            <person name="Griggs A."/>
            <person name="Gujja S."/>
            <person name="Hansen M."/>
            <person name="Howarth C."/>
            <person name="Imamovic A."/>
            <person name="Larimer J."/>
            <person name="McCowen C."/>
            <person name="Montmayeur A."/>
            <person name="Murphy C."/>
            <person name="Neiman D."/>
            <person name="Pearson M."/>
            <person name="Priest M."/>
            <person name="Roberts A."/>
            <person name="Saif S."/>
            <person name="Shea T."/>
            <person name="Sisk P."/>
            <person name="Sykes S."/>
            <person name="Wortman J."/>
            <person name="Nusbaum C."/>
            <person name="Birren B."/>
        </authorList>
    </citation>
    <scope>NUCLEOTIDE SEQUENCE [LARGE SCALE GENOMIC DNA]</scope>
    <source>
        <strain evidence="1 2">VS20</strain>
    </source>
</reference>
<sequence length="598" mass="66073">MIMHPWKNPITLTRSWCIFEVYVTISVGANFDVALAPNQVAQFVDDILLDISAFYNMLATVSSEAAQATVPTDKTNIDRVITSTVGFTGLDRMVLETFEAWMKRAIRGRIAVASTALEKARLFKALAEFVSLNGAFVEGEALGTEALALYLEALGPEDPATLYMQGLLAMFQGHQYKPRDLWEPTLVDVIRRLTETVGPMHEDTLNCMSHLGMLYAEVLNQTDEGLELLGETLARMLEVYGPDHPRTIDTRFMHTLFETPTMEYDDAVNAVTACNVEVQRVMGKNHPTALAGANFLSLLNTRIGGSRSNLLAIDISIADRHERIFGRDHQNTHMSLINLATTCLEQGDYDQALALVAPIVADVDGPLDGTRLLPRAMAHQVMAQAYDKIGECALAVDAWEAAIDGFLQTDAKDQLPACVWNLYWARHTGDLWPTLACIESLLANFERTELLTEGWGLTTCLACELPMLEGITYICPGCTINLGVVCATCHEMVPECLDCERSVLLPAEPPARALLKKRVQWLTNHGPSDALRAAVDALAEYCYRWHLPLEGPAPQPSPTPSTPPSDATDAAHQPTVAWLCCWRQWPRHQKATITKSNR</sequence>
<evidence type="ECO:0000313" key="1">
    <source>
        <dbReference type="EMBL" id="EQC28278.1"/>
    </source>
</evidence>
<evidence type="ECO:0000313" key="2">
    <source>
        <dbReference type="Proteomes" id="UP000030762"/>
    </source>
</evidence>
<accession>T0R872</accession>
<dbReference type="Gene3D" id="1.25.40.10">
    <property type="entry name" value="Tetratricopeptide repeat domain"/>
    <property type="match status" value="2"/>
</dbReference>
<dbReference type="InParanoid" id="T0R872"/>
<dbReference type="InterPro" id="IPR053137">
    <property type="entry name" value="NLR-like"/>
</dbReference>
<dbReference type="GeneID" id="19954686"/>
<keyword evidence="2" id="KW-1185">Reference proteome</keyword>
<dbReference type="EMBL" id="JH767196">
    <property type="protein sequence ID" value="EQC28278.1"/>
    <property type="molecule type" value="Genomic_DNA"/>
</dbReference>
<dbReference type="VEuPathDB" id="FungiDB:SDRG_13959"/>
<dbReference type="STRING" id="1156394.T0R872"/>
<dbReference type="PANTHER" id="PTHR46082:SF6">
    <property type="entry name" value="AAA+ ATPASE DOMAIN-CONTAINING PROTEIN-RELATED"/>
    <property type="match status" value="1"/>
</dbReference>
<dbReference type="Pfam" id="PF13374">
    <property type="entry name" value="TPR_10"/>
    <property type="match status" value="1"/>
</dbReference>
<organism evidence="1 2">
    <name type="scientific">Saprolegnia diclina (strain VS20)</name>
    <dbReference type="NCBI Taxonomy" id="1156394"/>
    <lineage>
        <taxon>Eukaryota</taxon>
        <taxon>Sar</taxon>
        <taxon>Stramenopiles</taxon>
        <taxon>Oomycota</taxon>
        <taxon>Saprolegniomycetes</taxon>
        <taxon>Saprolegniales</taxon>
        <taxon>Saprolegniaceae</taxon>
        <taxon>Saprolegnia</taxon>
    </lineage>
</organism>
<dbReference type="SUPFAM" id="SSF48452">
    <property type="entry name" value="TPR-like"/>
    <property type="match status" value="1"/>
</dbReference>